<dbReference type="InterPro" id="IPR036188">
    <property type="entry name" value="FAD/NAD-bd_sf"/>
</dbReference>
<comment type="similarity">
    <text evidence="1">Belongs to the GMC oxidoreductase family.</text>
</comment>
<keyword evidence="2" id="KW-0285">Flavoprotein</keyword>
<dbReference type="GO" id="GO:0050660">
    <property type="term" value="F:flavin adenine dinucleotide binding"/>
    <property type="evidence" value="ECO:0007669"/>
    <property type="project" value="InterPro"/>
</dbReference>
<dbReference type="SUPFAM" id="SSF51905">
    <property type="entry name" value="FAD/NAD(P)-binding domain"/>
    <property type="match status" value="1"/>
</dbReference>
<name>A0A516Q0I7_9ACTN</name>
<evidence type="ECO:0000313" key="8">
    <source>
        <dbReference type="EMBL" id="QDP96908.1"/>
    </source>
</evidence>
<evidence type="ECO:0000256" key="3">
    <source>
        <dbReference type="ARBA" id="ARBA00022827"/>
    </source>
</evidence>
<keyword evidence="3 5" id="KW-0274">FAD</keyword>
<gene>
    <name evidence="8" type="ORF">FOE78_14160</name>
</gene>
<evidence type="ECO:0000259" key="7">
    <source>
        <dbReference type="Pfam" id="PF05199"/>
    </source>
</evidence>
<dbReference type="PIRSF" id="PIRSF000137">
    <property type="entry name" value="Alcohol_oxidase"/>
    <property type="match status" value="1"/>
</dbReference>
<sequence length="517" mass="56559">MSDEYDVIIIGSGAGGGTLAHRLAPSGKRILILERGDWLPREIENWDATAVFVDNRYISPDTWYSPSGKAFQPQVHYFVGGSTKFYGAALYRLRERDFGELRHHGGLSPAWPIGYDVLEPYYTEAEQLYQVHGAHGDDPTDPPASAPYPYPPVSHEPRIAQLFTDLTQAGLHPFHAPSGVMLDEADPVHSACIRCATCDGFPCLVHAKSDADVIAVRPALEHDNVTLVRNAVVQRLLTDDSGRTVTTVSADVDGIEQQFSGSVVVVSAGAVNSAKLLLASANDQHPRGLANGSDQVGRNYVFHNSRAFLAVSAERNDTRFQKTLCVNDYYFGDADFVYPMGNVQMVGKSSAPMYRGEKPIQTALAPGFALTELAEHAVDFWLSTEDLPDPDNRITLDDKGNVVLSYTPNNKEPLKQLYQRIRKHLNQLGMHPRHLIPRDVYMKTDIPLAGCAHQAGTVRFGADPATSVLDTDCKAHELDNLYVVDTSFFPSIGAVNPALTAMANALRVGDHLLARLG</sequence>
<dbReference type="Gene3D" id="3.50.50.60">
    <property type="entry name" value="FAD/NAD(P)-binding domain"/>
    <property type="match status" value="2"/>
</dbReference>
<dbReference type="Proteomes" id="UP000319263">
    <property type="component" value="Chromosome"/>
</dbReference>
<evidence type="ECO:0000256" key="5">
    <source>
        <dbReference type="PIRSR" id="PIRSR000137-2"/>
    </source>
</evidence>
<feature type="binding site" evidence="5">
    <location>
        <position position="233"/>
    </location>
    <ligand>
        <name>FAD</name>
        <dbReference type="ChEBI" id="CHEBI:57692"/>
    </ligand>
</feature>
<keyword evidence="9" id="KW-1185">Reference proteome</keyword>
<organism evidence="8 9">
    <name type="scientific">Microlunatus elymi</name>
    <dbReference type="NCBI Taxonomy" id="2596828"/>
    <lineage>
        <taxon>Bacteria</taxon>
        <taxon>Bacillati</taxon>
        <taxon>Actinomycetota</taxon>
        <taxon>Actinomycetes</taxon>
        <taxon>Propionibacteriales</taxon>
        <taxon>Propionibacteriaceae</taxon>
        <taxon>Microlunatus</taxon>
    </lineage>
</organism>
<protein>
    <submittedName>
        <fullName evidence="8">GMC family oxidoreductase</fullName>
    </submittedName>
</protein>
<evidence type="ECO:0000256" key="2">
    <source>
        <dbReference type="ARBA" id="ARBA00022630"/>
    </source>
</evidence>
<dbReference type="Pfam" id="PF00732">
    <property type="entry name" value="GMC_oxred_N"/>
    <property type="match status" value="1"/>
</dbReference>
<dbReference type="EMBL" id="CP041692">
    <property type="protein sequence ID" value="QDP96908.1"/>
    <property type="molecule type" value="Genomic_DNA"/>
</dbReference>
<feature type="domain" description="Glucose-methanol-choline oxidoreductase N-terminal" evidence="6">
    <location>
        <begin position="194"/>
        <end position="303"/>
    </location>
</feature>
<comment type="cofactor">
    <cofactor evidence="5">
        <name>FAD</name>
        <dbReference type="ChEBI" id="CHEBI:57692"/>
    </cofactor>
</comment>
<evidence type="ECO:0000256" key="4">
    <source>
        <dbReference type="ARBA" id="ARBA00023002"/>
    </source>
</evidence>
<dbReference type="InterPro" id="IPR007867">
    <property type="entry name" value="GMC_OxRtase_C"/>
</dbReference>
<dbReference type="RefSeq" id="WP_143986869.1">
    <property type="nucleotide sequence ID" value="NZ_CP041692.1"/>
</dbReference>
<dbReference type="PANTHER" id="PTHR46056">
    <property type="entry name" value="LONG-CHAIN-ALCOHOL OXIDASE"/>
    <property type="match status" value="1"/>
</dbReference>
<dbReference type="PANTHER" id="PTHR46056:SF12">
    <property type="entry name" value="LONG-CHAIN-ALCOHOL OXIDASE"/>
    <property type="match status" value="1"/>
</dbReference>
<evidence type="ECO:0000259" key="6">
    <source>
        <dbReference type="Pfam" id="PF00732"/>
    </source>
</evidence>
<dbReference type="InterPro" id="IPR000172">
    <property type="entry name" value="GMC_OxRdtase_N"/>
</dbReference>
<feature type="domain" description="Glucose-methanol-choline oxidoreductase C-terminal" evidence="7">
    <location>
        <begin position="388"/>
        <end position="505"/>
    </location>
</feature>
<dbReference type="OrthoDB" id="9798604at2"/>
<dbReference type="Pfam" id="PF05199">
    <property type="entry name" value="GMC_oxred_C"/>
    <property type="match status" value="1"/>
</dbReference>
<accession>A0A516Q0I7</accession>
<dbReference type="InterPro" id="IPR012132">
    <property type="entry name" value="GMC_OxRdtase"/>
</dbReference>
<dbReference type="GO" id="GO:0016614">
    <property type="term" value="F:oxidoreductase activity, acting on CH-OH group of donors"/>
    <property type="evidence" value="ECO:0007669"/>
    <property type="project" value="InterPro"/>
</dbReference>
<reference evidence="8 9" key="1">
    <citation type="submission" date="2019-07" db="EMBL/GenBank/DDBJ databases">
        <title>Microlunatus dokdonensis sp. nov. isolated from the rhizospheric soil of the wild plant Elymus tsukushiensis.</title>
        <authorList>
            <person name="Ghim S.-Y."/>
            <person name="Hwang Y.-J."/>
            <person name="Son J.-S."/>
            <person name="Shin J.-H."/>
        </authorList>
    </citation>
    <scope>NUCLEOTIDE SEQUENCE [LARGE SCALE GENOMIC DNA]</scope>
    <source>
        <strain evidence="8 9">KUDC0627</strain>
    </source>
</reference>
<dbReference type="KEGG" id="mik:FOE78_14160"/>
<dbReference type="AlphaFoldDB" id="A0A516Q0I7"/>
<keyword evidence="4" id="KW-0560">Oxidoreductase</keyword>
<proteinExistence type="inferred from homology"/>
<evidence type="ECO:0000256" key="1">
    <source>
        <dbReference type="ARBA" id="ARBA00010790"/>
    </source>
</evidence>
<evidence type="ECO:0000313" key="9">
    <source>
        <dbReference type="Proteomes" id="UP000319263"/>
    </source>
</evidence>